<dbReference type="EMBL" id="GECZ01000926">
    <property type="protein sequence ID" value="JAS68843.1"/>
    <property type="molecule type" value="Transcribed_RNA"/>
</dbReference>
<dbReference type="AlphaFoldDB" id="A0A1B6H2D9"/>
<protein>
    <submittedName>
        <fullName evidence="1">Uncharacterized protein</fullName>
    </submittedName>
</protein>
<gene>
    <name evidence="1" type="ORF">g.9708</name>
</gene>
<evidence type="ECO:0000313" key="1">
    <source>
        <dbReference type="EMBL" id="JAS68843.1"/>
    </source>
</evidence>
<sequence length="133" mass="15504">KIKTVTAIYIQELILHVDKLGLPKATKPHSYNTRTSLIPSVRHRTALHDKKPSTMGARLYNHLPASFKQLTGKALKRKLDSWLSEHPIYTVQEFHEEINRLYTNTQSTINDNHVLLLYSDTKLFSMFMLIKRF</sequence>
<name>A0A1B6H2D9_9HEMI</name>
<accession>A0A1B6H2D9</accession>
<proteinExistence type="predicted"/>
<organism evidence="1">
    <name type="scientific">Cuerna arida</name>
    <dbReference type="NCBI Taxonomy" id="1464854"/>
    <lineage>
        <taxon>Eukaryota</taxon>
        <taxon>Metazoa</taxon>
        <taxon>Ecdysozoa</taxon>
        <taxon>Arthropoda</taxon>
        <taxon>Hexapoda</taxon>
        <taxon>Insecta</taxon>
        <taxon>Pterygota</taxon>
        <taxon>Neoptera</taxon>
        <taxon>Paraneoptera</taxon>
        <taxon>Hemiptera</taxon>
        <taxon>Auchenorrhyncha</taxon>
        <taxon>Membracoidea</taxon>
        <taxon>Cicadellidae</taxon>
        <taxon>Cicadellinae</taxon>
        <taxon>Proconiini</taxon>
        <taxon>Cuerna</taxon>
    </lineage>
</organism>
<feature type="non-terminal residue" evidence="1">
    <location>
        <position position="1"/>
    </location>
</feature>
<reference evidence="1" key="1">
    <citation type="submission" date="2015-11" db="EMBL/GenBank/DDBJ databases">
        <title>De novo transcriptome assembly of four potential Pierce s Disease insect vectors from Arizona vineyards.</title>
        <authorList>
            <person name="Tassone E.E."/>
        </authorList>
    </citation>
    <scope>NUCLEOTIDE SEQUENCE</scope>
</reference>